<evidence type="ECO:0000313" key="3">
    <source>
        <dbReference type="EMBL" id="CAA0840236.1"/>
    </source>
</evidence>
<evidence type="ECO:0000259" key="2">
    <source>
        <dbReference type="Pfam" id="PF03732"/>
    </source>
</evidence>
<accession>A0A9N7P0Q3</accession>
<feature type="region of interest" description="Disordered" evidence="1">
    <location>
        <begin position="150"/>
        <end position="220"/>
    </location>
</feature>
<dbReference type="Pfam" id="PF03732">
    <property type="entry name" value="Retrotrans_gag"/>
    <property type="match status" value="1"/>
</dbReference>
<name>A0A9N7P0Q3_STRHE</name>
<feature type="domain" description="Retrotransposon gag" evidence="2">
    <location>
        <begin position="258"/>
        <end position="319"/>
    </location>
</feature>
<dbReference type="AlphaFoldDB" id="A0A9N7P0Q3"/>
<dbReference type="Proteomes" id="UP001153555">
    <property type="component" value="Unassembled WGS sequence"/>
</dbReference>
<gene>
    <name evidence="3" type="ORF">SHERM_06624</name>
</gene>
<dbReference type="InterPro" id="IPR005162">
    <property type="entry name" value="Retrotrans_gag_dom"/>
</dbReference>
<feature type="compositionally biased region" description="Basic and acidic residues" evidence="1">
    <location>
        <begin position="185"/>
        <end position="199"/>
    </location>
</feature>
<proteinExistence type="predicted"/>
<reference evidence="3" key="1">
    <citation type="submission" date="2019-12" db="EMBL/GenBank/DDBJ databases">
        <authorList>
            <person name="Scholes J."/>
        </authorList>
    </citation>
    <scope>NUCLEOTIDE SEQUENCE</scope>
</reference>
<feature type="non-terminal residue" evidence="3">
    <location>
        <position position="1"/>
    </location>
</feature>
<feature type="non-terminal residue" evidence="3">
    <location>
        <position position="382"/>
    </location>
</feature>
<evidence type="ECO:0000256" key="1">
    <source>
        <dbReference type="SAM" id="MobiDB-lite"/>
    </source>
</evidence>
<sequence length="382" mass="44848">ARLRLEKHLSAIQGAGKRLIGSRDTRSSSLVLLLRGARSYDFFFPILFLSLLFLFRPNQKKILYIYIIIICKTSSRSKERREEKKAMANREMKEKIESFEGKFKTMSESVDARFEALTKELVDTKTTIANDRTVLMEAMNQRFDELFRNFQGQPPRHDDRPPPFDARPPTHGDGPPPHGARPPPHAHDQARREFEQFEREQEEEYERQSQASNHQGRPRIESPRLVLPMFNRENSDAWLNRAAQCFDINEMPWYERVKYAAYYLDGEANVWFQWLVSVYQGNPLHIQWEEFERELLAQFGSSDYHSYDEALSHIKQTGKWLRCHKYYREVPINLQGEIIKADLYALSIVGPEIVLGIQWLEGLGEVTMNYKRHNRVLLGKLT</sequence>
<feature type="compositionally biased region" description="Pro residues" evidence="1">
    <location>
        <begin position="174"/>
        <end position="183"/>
    </location>
</feature>
<dbReference type="EMBL" id="CACSLK010031964">
    <property type="protein sequence ID" value="CAA0840236.1"/>
    <property type="molecule type" value="Genomic_DNA"/>
</dbReference>
<organism evidence="3 4">
    <name type="scientific">Striga hermonthica</name>
    <name type="common">Purple witchweed</name>
    <name type="synonym">Buchnera hermonthica</name>
    <dbReference type="NCBI Taxonomy" id="68872"/>
    <lineage>
        <taxon>Eukaryota</taxon>
        <taxon>Viridiplantae</taxon>
        <taxon>Streptophyta</taxon>
        <taxon>Embryophyta</taxon>
        <taxon>Tracheophyta</taxon>
        <taxon>Spermatophyta</taxon>
        <taxon>Magnoliopsida</taxon>
        <taxon>eudicotyledons</taxon>
        <taxon>Gunneridae</taxon>
        <taxon>Pentapetalae</taxon>
        <taxon>asterids</taxon>
        <taxon>lamiids</taxon>
        <taxon>Lamiales</taxon>
        <taxon>Orobanchaceae</taxon>
        <taxon>Buchnereae</taxon>
        <taxon>Striga</taxon>
    </lineage>
</organism>
<evidence type="ECO:0000313" key="4">
    <source>
        <dbReference type="Proteomes" id="UP001153555"/>
    </source>
</evidence>
<keyword evidence="4" id="KW-1185">Reference proteome</keyword>
<protein>
    <recommendedName>
        <fullName evidence="2">Retrotransposon gag domain-containing protein</fullName>
    </recommendedName>
</protein>
<comment type="caution">
    <text evidence="3">The sequence shown here is derived from an EMBL/GenBank/DDBJ whole genome shotgun (WGS) entry which is preliminary data.</text>
</comment>